<gene>
    <name evidence="1" type="ORF">QFW77_06035</name>
</gene>
<organism evidence="1 2">
    <name type="scientific">Luteimonas endophytica</name>
    <dbReference type="NCBI Taxonomy" id="3042023"/>
    <lineage>
        <taxon>Bacteria</taxon>
        <taxon>Pseudomonadati</taxon>
        <taxon>Pseudomonadota</taxon>
        <taxon>Gammaproteobacteria</taxon>
        <taxon>Lysobacterales</taxon>
        <taxon>Lysobacteraceae</taxon>
        <taxon>Luteimonas</taxon>
    </lineage>
</organism>
<keyword evidence="2" id="KW-1185">Reference proteome</keyword>
<dbReference type="RefSeq" id="WP_280573481.1">
    <property type="nucleotide sequence ID" value="NZ_JARXRM010000025.1"/>
</dbReference>
<dbReference type="Proteomes" id="UP001156940">
    <property type="component" value="Unassembled WGS sequence"/>
</dbReference>
<proteinExistence type="predicted"/>
<dbReference type="Pfam" id="PF11236">
    <property type="entry name" value="DUF3037"/>
    <property type="match status" value="1"/>
</dbReference>
<accession>A0ABT6J6U7</accession>
<protein>
    <submittedName>
        <fullName evidence="1">DUF3037 domain-containing protein</fullName>
    </submittedName>
</protein>
<dbReference type="EMBL" id="JARXRM010000025">
    <property type="protein sequence ID" value="MDH5822549.1"/>
    <property type="molecule type" value="Genomic_DNA"/>
</dbReference>
<sequence length="144" mass="15464">MHAHLYDYAVVRAVPRVEREEFVNVGVLLSCPGLGYLGAEIAVDPQRLRALDPGLDVDALRRHLDAIVAVCRGGPGSGPIGRLAPRARFHALTATRSAVIQMSPVHTGQCTGDPAETLRHLMQRMVLPPAPGGAAEPDWPRPAR</sequence>
<reference evidence="1 2" key="1">
    <citation type="submission" date="2023-04" db="EMBL/GenBank/DDBJ databases">
        <title>Luteimonas endophyticus RD2P54.</title>
        <authorList>
            <person name="Sun J.-Q."/>
        </authorList>
    </citation>
    <scope>NUCLEOTIDE SEQUENCE [LARGE SCALE GENOMIC DNA]</scope>
    <source>
        <strain evidence="1 2">RD2P54</strain>
    </source>
</reference>
<dbReference type="InterPro" id="IPR021398">
    <property type="entry name" value="DUF3037"/>
</dbReference>
<comment type="caution">
    <text evidence="1">The sequence shown here is derived from an EMBL/GenBank/DDBJ whole genome shotgun (WGS) entry which is preliminary data.</text>
</comment>
<evidence type="ECO:0000313" key="2">
    <source>
        <dbReference type="Proteomes" id="UP001156940"/>
    </source>
</evidence>
<name>A0ABT6J6U7_9GAMM</name>
<evidence type="ECO:0000313" key="1">
    <source>
        <dbReference type="EMBL" id="MDH5822549.1"/>
    </source>
</evidence>